<dbReference type="InterPro" id="IPR016047">
    <property type="entry name" value="M23ase_b-sheet_dom"/>
</dbReference>
<gene>
    <name evidence="5" type="ORF">J2W94_003574</name>
</gene>
<dbReference type="GO" id="GO:0016787">
    <property type="term" value="F:hydrolase activity"/>
    <property type="evidence" value="ECO:0007669"/>
    <property type="project" value="UniProtKB-KW"/>
</dbReference>
<dbReference type="InterPro" id="IPR050570">
    <property type="entry name" value="Cell_wall_metabolism_enzyme"/>
</dbReference>
<dbReference type="SUPFAM" id="SSF53955">
    <property type="entry name" value="Lysozyme-like"/>
    <property type="match status" value="1"/>
</dbReference>
<dbReference type="Pfam" id="PF01551">
    <property type="entry name" value="Peptidase_M23"/>
    <property type="match status" value="1"/>
</dbReference>
<protein>
    <submittedName>
        <fullName evidence="5">Murein DD-endopeptidase MepM/ murein hydrolase activator NlpD</fullName>
    </submittedName>
</protein>
<dbReference type="InterPro" id="IPR011055">
    <property type="entry name" value="Dup_hybrid_motif"/>
</dbReference>
<dbReference type="InterPro" id="IPR023346">
    <property type="entry name" value="Lysozyme-like_dom_sf"/>
</dbReference>
<dbReference type="InterPro" id="IPR036365">
    <property type="entry name" value="PGBD-like_sf"/>
</dbReference>
<feature type="domain" description="X-Tfes XVIPCD" evidence="4">
    <location>
        <begin position="465"/>
        <end position="562"/>
    </location>
</feature>
<evidence type="ECO:0000259" key="3">
    <source>
        <dbReference type="Pfam" id="PF01551"/>
    </source>
</evidence>
<evidence type="ECO:0000259" key="2">
    <source>
        <dbReference type="Pfam" id="PF01471"/>
    </source>
</evidence>
<dbReference type="Gene3D" id="1.10.530.10">
    <property type="match status" value="1"/>
</dbReference>
<feature type="compositionally biased region" description="Polar residues" evidence="1">
    <location>
        <begin position="196"/>
        <end position="219"/>
    </location>
</feature>
<name>A0ABU1RWW1_9GAMM</name>
<evidence type="ECO:0000313" key="6">
    <source>
        <dbReference type="Proteomes" id="UP001254759"/>
    </source>
</evidence>
<feature type="region of interest" description="Disordered" evidence="1">
    <location>
        <begin position="195"/>
        <end position="219"/>
    </location>
</feature>
<dbReference type="Gene3D" id="2.70.70.10">
    <property type="entry name" value="Glucose Permease (Domain IIA)"/>
    <property type="match status" value="1"/>
</dbReference>
<dbReference type="SUPFAM" id="SSF47090">
    <property type="entry name" value="PGBD-like"/>
    <property type="match status" value="1"/>
</dbReference>
<dbReference type="RefSeq" id="WP_310096281.1">
    <property type="nucleotide sequence ID" value="NZ_JAVDTT010000006.1"/>
</dbReference>
<evidence type="ECO:0000313" key="5">
    <source>
        <dbReference type="EMBL" id="MDR6843261.1"/>
    </source>
</evidence>
<feature type="region of interest" description="Disordered" evidence="1">
    <location>
        <begin position="370"/>
        <end position="393"/>
    </location>
</feature>
<dbReference type="Gene3D" id="1.10.101.10">
    <property type="entry name" value="PGBD-like superfamily/PGBD"/>
    <property type="match status" value="1"/>
</dbReference>
<feature type="region of interest" description="Disordered" evidence="1">
    <location>
        <begin position="547"/>
        <end position="582"/>
    </location>
</feature>
<keyword evidence="5" id="KW-0378">Hydrolase</keyword>
<comment type="caution">
    <text evidence="5">The sequence shown here is derived from an EMBL/GenBank/DDBJ whole genome shotgun (WGS) entry which is preliminary data.</text>
</comment>
<reference evidence="5 6" key="1">
    <citation type="submission" date="2023-07" db="EMBL/GenBank/DDBJ databases">
        <title>Sorghum-associated microbial communities from plants grown in Nebraska, USA.</title>
        <authorList>
            <person name="Schachtman D."/>
        </authorList>
    </citation>
    <scope>NUCLEOTIDE SEQUENCE [LARGE SCALE GENOMIC DNA]</scope>
    <source>
        <strain evidence="5 6">BE107</strain>
    </source>
</reference>
<sequence length="582" mass="63115">MSNPLLELMRQGESGAAGYNAYNRGTYTGSDGKQHIRGANGAIDFSQFTLEQVQDLQHLGRQDPDRVFAIGKYQIIPTTMDRSVEALGLDRSQRFTPQLQDKIFSEYLIVDKRPAVHDYITGEPGASLQAAQKGLAMEWASFGDPDKGGRSYYGGANRASITLEQSASALNQMREEYKANIDKGVSPDDAWKKVTASGNEQTRQTAQPSAQPVASTQGPRSFDDVMKVMLPPQNGVSPHVTGHYGEHRDKGDHGGVDFNYVGGQTGINKQHPTINAPISGKVTFVGGQYGTIKIEDAQGNSHEILHTQSQSVKEGQQVTAGQPIGTMGGRGPDGANDYAQHVHYQLKDSTGKLKSPEDFWNKQQDVAVTNPASRATEPKTQAASDGVIKHGEKGESIRQLQDTLNNFGYRDKDGRALREDGGFGDRTKEAVQAYQQAHGLKADGVVGPQTLEALKKSQSAPLLSDSRHPDNALYQQAVKGLEQLGPQAFKNRHELENAAGATVFEAKASGLTRIDHVLQSTNGTGLFAVQGAPNDPAHNRVHLDKAQAAAEPIEKSTAQVQQEIQPQPQVQQEREQRRAVAM</sequence>
<dbReference type="PANTHER" id="PTHR21666:SF294">
    <property type="entry name" value="PEPTIDASE M23"/>
    <property type="match status" value="1"/>
</dbReference>
<dbReference type="CDD" id="cd12797">
    <property type="entry name" value="M23_peptidase"/>
    <property type="match status" value="1"/>
</dbReference>
<feature type="domain" description="Peptidoglycan binding-like" evidence="2">
    <location>
        <begin position="394"/>
        <end position="454"/>
    </location>
</feature>
<dbReference type="SUPFAM" id="SSF51261">
    <property type="entry name" value="Duplicated hybrid motif"/>
    <property type="match status" value="1"/>
</dbReference>
<feature type="compositionally biased region" description="Basic and acidic residues" evidence="1">
    <location>
        <begin position="572"/>
        <end position="582"/>
    </location>
</feature>
<keyword evidence="6" id="KW-1185">Reference proteome</keyword>
<dbReference type="InterPro" id="IPR002477">
    <property type="entry name" value="Peptidoglycan-bd-like"/>
</dbReference>
<proteinExistence type="predicted"/>
<dbReference type="Pfam" id="PF01471">
    <property type="entry name" value="PG_binding_1"/>
    <property type="match status" value="1"/>
</dbReference>
<feature type="compositionally biased region" description="Low complexity" evidence="1">
    <location>
        <begin position="558"/>
        <end position="571"/>
    </location>
</feature>
<dbReference type="InterPro" id="IPR046519">
    <property type="entry name" value="X-Tfes_XVIPCD"/>
</dbReference>
<evidence type="ECO:0000259" key="4">
    <source>
        <dbReference type="Pfam" id="PF20410"/>
    </source>
</evidence>
<organism evidence="5 6">
    <name type="scientific">Pseudoxanthomonas sacheonensis</name>
    <dbReference type="NCBI Taxonomy" id="443615"/>
    <lineage>
        <taxon>Bacteria</taxon>
        <taxon>Pseudomonadati</taxon>
        <taxon>Pseudomonadota</taxon>
        <taxon>Gammaproteobacteria</taxon>
        <taxon>Lysobacterales</taxon>
        <taxon>Lysobacteraceae</taxon>
        <taxon>Pseudoxanthomonas</taxon>
    </lineage>
</organism>
<feature type="domain" description="M23ase beta-sheet core" evidence="3">
    <location>
        <begin position="253"/>
        <end position="348"/>
    </location>
</feature>
<evidence type="ECO:0000256" key="1">
    <source>
        <dbReference type="SAM" id="MobiDB-lite"/>
    </source>
</evidence>
<dbReference type="InterPro" id="IPR036366">
    <property type="entry name" value="PGBDSf"/>
</dbReference>
<feature type="compositionally biased region" description="Polar residues" evidence="1">
    <location>
        <begin position="370"/>
        <end position="383"/>
    </location>
</feature>
<accession>A0ABU1RWW1</accession>
<dbReference type="Proteomes" id="UP001254759">
    <property type="component" value="Unassembled WGS sequence"/>
</dbReference>
<dbReference type="Pfam" id="PF20410">
    <property type="entry name" value="X-Tfes_XVIPCD"/>
    <property type="match status" value="1"/>
</dbReference>
<dbReference type="PANTHER" id="PTHR21666">
    <property type="entry name" value="PEPTIDASE-RELATED"/>
    <property type="match status" value="1"/>
</dbReference>
<dbReference type="EMBL" id="JAVDTT010000006">
    <property type="protein sequence ID" value="MDR6843261.1"/>
    <property type="molecule type" value="Genomic_DNA"/>
</dbReference>